<organism evidence="4">
    <name type="scientific">Oryza barthii</name>
    <dbReference type="NCBI Taxonomy" id="65489"/>
    <lineage>
        <taxon>Eukaryota</taxon>
        <taxon>Viridiplantae</taxon>
        <taxon>Streptophyta</taxon>
        <taxon>Embryophyta</taxon>
        <taxon>Tracheophyta</taxon>
        <taxon>Spermatophyta</taxon>
        <taxon>Magnoliopsida</taxon>
        <taxon>Liliopsida</taxon>
        <taxon>Poales</taxon>
        <taxon>Poaceae</taxon>
        <taxon>BOP clade</taxon>
        <taxon>Oryzoideae</taxon>
        <taxon>Oryzeae</taxon>
        <taxon>Oryzinae</taxon>
        <taxon>Oryza</taxon>
    </lineage>
</organism>
<reference evidence="4" key="2">
    <citation type="submission" date="2015-03" db="UniProtKB">
        <authorList>
            <consortium name="EnsemblPlants"/>
        </authorList>
    </citation>
    <scope>IDENTIFICATION</scope>
</reference>
<dbReference type="Pfam" id="PF00069">
    <property type="entry name" value="Pkinase"/>
    <property type="match status" value="1"/>
</dbReference>
<protein>
    <recommendedName>
        <fullName evidence="3">Protein kinase domain-containing protein</fullName>
    </recommendedName>
</protein>
<dbReference type="Proteomes" id="UP000026960">
    <property type="component" value="Chromosome 12"/>
</dbReference>
<keyword evidence="5" id="KW-1185">Reference proteome</keyword>
<dbReference type="InterPro" id="IPR011009">
    <property type="entry name" value="Kinase-like_dom_sf"/>
</dbReference>
<dbReference type="InterPro" id="IPR000719">
    <property type="entry name" value="Prot_kinase_dom"/>
</dbReference>
<accession>A0A0D3HV00</accession>
<dbReference type="HOGENOM" id="CLU_1780258_0_0_1"/>
<dbReference type="Gene3D" id="1.10.510.10">
    <property type="entry name" value="Transferase(Phosphotransferase) domain 1"/>
    <property type="match status" value="1"/>
</dbReference>
<dbReference type="eggNOG" id="ENOG502QSJ4">
    <property type="taxonomic scope" value="Eukaryota"/>
</dbReference>
<evidence type="ECO:0000313" key="4">
    <source>
        <dbReference type="EnsemblPlants" id="OBART12G13560.1"/>
    </source>
</evidence>
<reference evidence="4" key="1">
    <citation type="journal article" date="2009" name="Rice">
        <title>De Novo Next Generation Sequencing of Plant Genomes.</title>
        <authorList>
            <person name="Rounsley S."/>
            <person name="Marri P.R."/>
            <person name="Yu Y."/>
            <person name="He R."/>
            <person name="Sisneros N."/>
            <person name="Goicoechea J.L."/>
            <person name="Lee S.J."/>
            <person name="Angelova A."/>
            <person name="Kudrna D."/>
            <person name="Luo M."/>
            <person name="Affourtit J."/>
            <person name="Desany B."/>
            <person name="Knight J."/>
            <person name="Niazi F."/>
            <person name="Egholm M."/>
            <person name="Wing R.A."/>
        </authorList>
    </citation>
    <scope>NUCLEOTIDE SEQUENCE [LARGE SCALE GENOMIC DNA]</scope>
    <source>
        <strain evidence="4">cv. IRGC 105608</strain>
    </source>
</reference>
<feature type="domain" description="Protein kinase" evidence="3">
    <location>
        <begin position="1"/>
        <end position="146"/>
    </location>
</feature>
<name>A0A0D3HV00_9ORYZ</name>
<dbReference type="PROSITE" id="PS50011">
    <property type="entry name" value="PROTEIN_KINASE_DOM"/>
    <property type="match status" value="1"/>
</dbReference>
<dbReference type="GO" id="GO:0005524">
    <property type="term" value="F:ATP binding"/>
    <property type="evidence" value="ECO:0007669"/>
    <property type="project" value="UniProtKB-KW"/>
</dbReference>
<dbReference type="Gramene" id="OBART12G13560.1">
    <property type="protein sequence ID" value="OBART12G13560.1"/>
    <property type="gene ID" value="OBART12G13560"/>
</dbReference>
<dbReference type="InterPro" id="IPR050528">
    <property type="entry name" value="L-type_Lectin-RKs"/>
</dbReference>
<dbReference type="GO" id="GO:0004672">
    <property type="term" value="F:protein kinase activity"/>
    <property type="evidence" value="ECO:0007669"/>
    <property type="project" value="InterPro"/>
</dbReference>
<evidence type="ECO:0000256" key="2">
    <source>
        <dbReference type="ARBA" id="ARBA00022840"/>
    </source>
</evidence>
<dbReference type="AlphaFoldDB" id="A0A0D3HV00"/>
<sequence>MKVAVKRVPHESWHGMKEFIVVVVSMRQLRHPDLVQSAVASERDKYFSWSIVTYQMVAWINTCMIVARVYRIGHHQGSSFGVIVLHEDWEQIVHRQDIKVGNVLLDDQMNGRLLGDLGVARLYDHGSDVQTTHVVCTTGYLFHELG</sequence>
<evidence type="ECO:0000256" key="1">
    <source>
        <dbReference type="ARBA" id="ARBA00022741"/>
    </source>
</evidence>
<proteinExistence type="predicted"/>
<evidence type="ECO:0000313" key="5">
    <source>
        <dbReference type="Proteomes" id="UP000026960"/>
    </source>
</evidence>
<dbReference type="PaxDb" id="65489-OBART12G13560.1"/>
<dbReference type="EnsemblPlants" id="OBART12G13560.1">
    <property type="protein sequence ID" value="OBART12G13560.1"/>
    <property type="gene ID" value="OBART12G13560"/>
</dbReference>
<evidence type="ECO:0000259" key="3">
    <source>
        <dbReference type="PROSITE" id="PS50011"/>
    </source>
</evidence>
<keyword evidence="2" id="KW-0067">ATP-binding</keyword>
<dbReference type="STRING" id="65489.A0A0D3HV00"/>
<dbReference type="SUPFAM" id="SSF56112">
    <property type="entry name" value="Protein kinase-like (PK-like)"/>
    <property type="match status" value="1"/>
</dbReference>
<keyword evidence="1" id="KW-0547">Nucleotide-binding</keyword>
<dbReference type="PANTHER" id="PTHR27007">
    <property type="match status" value="1"/>
</dbReference>